<gene>
    <name evidence="2" type="ORF">FB45DRAFT_1031854</name>
</gene>
<dbReference type="AlphaFoldDB" id="A0AAD7FJ91"/>
<reference evidence="2" key="1">
    <citation type="submission" date="2023-03" db="EMBL/GenBank/DDBJ databases">
        <title>Massive genome expansion in bonnet fungi (Mycena s.s.) driven by repeated elements and novel gene families across ecological guilds.</title>
        <authorList>
            <consortium name="Lawrence Berkeley National Laboratory"/>
            <person name="Harder C.B."/>
            <person name="Miyauchi S."/>
            <person name="Viragh M."/>
            <person name="Kuo A."/>
            <person name="Thoen E."/>
            <person name="Andreopoulos B."/>
            <person name="Lu D."/>
            <person name="Skrede I."/>
            <person name="Drula E."/>
            <person name="Henrissat B."/>
            <person name="Morin E."/>
            <person name="Kohler A."/>
            <person name="Barry K."/>
            <person name="LaButti K."/>
            <person name="Morin E."/>
            <person name="Salamov A."/>
            <person name="Lipzen A."/>
            <person name="Mereny Z."/>
            <person name="Hegedus B."/>
            <person name="Baldrian P."/>
            <person name="Stursova M."/>
            <person name="Weitz H."/>
            <person name="Taylor A."/>
            <person name="Grigoriev I.V."/>
            <person name="Nagy L.G."/>
            <person name="Martin F."/>
            <person name="Kauserud H."/>
        </authorList>
    </citation>
    <scope>NUCLEOTIDE SEQUENCE</scope>
    <source>
        <strain evidence="2">9284</strain>
    </source>
</reference>
<comment type="caution">
    <text evidence="2">The sequence shown here is derived from an EMBL/GenBank/DDBJ whole genome shotgun (WGS) entry which is preliminary data.</text>
</comment>
<feature type="compositionally biased region" description="Acidic residues" evidence="1">
    <location>
        <begin position="61"/>
        <end position="72"/>
    </location>
</feature>
<proteinExistence type="predicted"/>
<dbReference type="Proteomes" id="UP001221142">
    <property type="component" value="Unassembled WGS sequence"/>
</dbReference>
<dbReference type="EMBL" id="JARKIF010000015">
    <property type="protein sequence ID" value="KAJ7622168.1"/>
    <property type="molecule type" value="Genomic_DNA"/>
</dbReference>
<accession>A0AAD7FJ91</accession>
<evidence type="ECO:0000313" key="2">
    <source>
        <dbReference type="EMBL" id="KAJ7622168.1"/>
    </source>
</evidence>
<evidence type="ECO:0000313" key="3">
    <source>
        <dbReference type="Proteomes" id="UP001221142"/>
    </source>
</evidence>
<name>A0AAD7FJ91_9AGAR</name>
<dbReference type="Pfam" id="PF00428">
    <property type="entry name" value="Ribosomal_60s"/>
    <property type="match status" value="1"/>
</dbReference>
<keyword evidence="3" id="KW-1185">Reference proteome</keyword>
<sequence length="78" mass="8486">MTEELEAYVENWFAVACCCVRLGGDDFEVKEYLANPDVFAVVEAAPAAAAADPAESKAEEKEEEAEESDEDMGFGLFD</sequence>
<feature type="region of interest" description="Disordered" evidence="1">
    <location>
        <begin position="49"/>
        <end position="78"/>
    </location>
</feature>
<evidence type="ECO:0000256" key="1">
    <source>
        <dbReference type="SAM" id="MobiDB-lite"/>
    </source>
</evidence>
<organism evidence="2 3">
    <name type="scientific">Roridomyces roridus</name>
    <dbReference type="NCBI Taxonomy" id="1738132"/>
    <lineage>
        <taxon>Eukaryota</taxon>
        <taxon>Fungi</taxon>
        <taxon>Dikarya</taxon>
        <taxon>Basidiomycota</taxon>
        <taxon>Agaricomycotina</taxon>
        <taxon>Agaricomycetes</taxon>
        <taxon>Agaricomycetidae</taxon>
        <taxon>Agaricales</taxon>
        <taxon>Marasmiineae</taxon>
        <taxon>Mycenaceae</taxon>
        <taxon>Roridomyces</taxon>
    </lineage>
</organism>
<evidence type="ECO:0008006" key="4">
    <source>
        <dbReference type="Google" id="ProtNLM"/>
    </source>
</evidence>
<protein>
    <recommendedName>
        <fullName evidence="4">60S acidic ribosomal protein P1</fullName>
    </recommendedName>
</protein>